<evidence type="ECO:0000313" key="3">
    <source>
        <dbReference type="Proteomes" id="UP000019141"/>
    </source>
</evidence>
<evidence type="ECO:0000259" key="1">
    <source>
        <dbReference type="Pfam" id="PF14226"/>
    </source>
</evidence>
<protein>
    <recommendedName>
        <fullName evidence="1">Non-haem dioxygenase N-terminal domain-containing protein</fullName>
    </recommendedName>
</protein>
<dbReference type="InterPro" id="IPR026992">
    <property type="entry name" value="DIOX_N"/>
</dbReference>
<feature type="domain" description="Non-haem dioxygenase N-terminal" evidence="1">
    <location>
        <begin position="6"/>
        <end position="135"/>
    </location>
</feature>
<dbReference type="AlphaFoldDB" id="W4LPE2"/>
<dbReference type="Gene3D" id="2.60.120.330">
    <property type="entry name" value="B-lactam Antibiotic, Isopenicillin N Synthase, Chain"/>
    <property type="match status" value="1"/>
</dbReference>
<comment type="caution">
    <text evidence="2">The sequence shown here is derived from an EMBL/GenBank/DDBJ whole genome shotgun (WGS) entry which is preliminary data.</text>
</comment>
<dbReference type="SUPFAM" id="SSF51197">
    <property type="entry name" value="Clavaminate synthase-like"/>
    <property type="match status" value="1"/>
</dbReference>
<proteinExistence type="predicted"/>
<dbReference type="EMBL" id="AZHW01000407">
    <property type="protein sequence ID" value="ETW99739.1"/>
    <property type="molecule type" value="Genomic_DNA"/>
</dbReference>
<keyword evidence="3" id="KW-1185">Reference proteome</keyword>
<dbReference type="Pfam" id="PF14226">
    <property type="entry name" value="DIOX_N"/>
    <property type="match status" value="1"/>
</dbReference>
<sequence>MTSSIIPVIDVTPLRKGTAQQRQHAVAAVRTACETIGFLLISGHGIAPEIIDGAFRTAFDFFDLALADKQQAVPHMSGQQRGYAPFASKGLAATLGQEAPPDLRESFFLGPLEDHRDHYAHIPEATVAYRDNIWPVQPRNFQSHFSAY</sequence>
<accession>W4LPE2</accession>
<evidence type="ECO:0000313" key="2">
    <source>
        <dbReference type="EMBL" id="ETW99739.1"/>
    </source>
</evidence>
<gene>
    <name evidence="2" type="ORF">ETSY1_13880</name>
</gene>
<dbReference type="Proteomes" id="UP000019141">
    <property type="component" value="Unassembled WGS sequence"/>
</dbReference>
<dbReference type="HOGENOM" id="CLU_149003_0_0_7"/>
<organism evidence="2 3">
    <name type="scientific">Entotheonella factor</name>
    <dbReference type="NCBI Taxonomy" id="1429438"/>
    <lineage>
        <taxon>Bacteria</taxon>
        <taxon>Pseudomonadati</taxon>
        <taxon>Nitrospinota/Tectimicrobiota group</taxon>
        <taxon>Candidatus Tectimicrobiota</taxon>
        <taxon>Candidatus Entotheonellia</taxon>
        <taxon>Candidatus Entotheonellales</taxon>
        <taxon>Candidatus Entotheonellaceae</taxon>
        <taxon>Candidatus Entotheonella</taxon>
    </lineage>
</organism>
<name>W4LPE2_ENTF1</name>
<reference evidence="2 3" key="1">
    <citation type="journal article" date="2014" name="Nature">
        <title>An environmental bacterial taxon with a large and distinct metabolic repertoire.</title>
        <authorList>
            <person name="Wilson M.C."/>
            <person name="Mori T."/>
            <person name="Ruckert C."/>
            <person name="Uria A.R."/>
            <person name="Helf M.J."/>
            <person name="Takada K."/>
            <person name="Gernert C."/>
            <person name="Steffens U.A."/>
            <person name="Heycke N."/>
            <person name="Schmitt S."/>
            <person name="Rinke C."/>
            <person name="Helfrich E.J."/>
            <person name="Brachmann A.O."/>
            <person name="Gurgui C."/>
            <person name="Wakimoto T."/>
            <person name="Kracht M."/>
            <person name="Crusemann M."/>
            <person name="Hentschel U."/>
            <person name="Abe I."/>
            <person name="Matsunaga S."/>
            <person name="Kalinowski J."/>
            <person name="Takeyama H."/>
            <person name="Piel J."/>
        </authorList>
    </citation>
    <scope>NUCLEOTIDE SEQUENCE [LARGE SCALE GENOMIC DNA]</scope>
    <source>
        <strain evidence="3">TSY1</strain>
    </source>
</reference>
<dbReference type="InterPro" id="IPR027443">
    <property type="entry name" value="IPNS-like_sf"/>
</dbReference>